<dbReference type="RefSeq" id="WP_228234118.1">
    <property type="nucleotide sequence ID" value="NZ_ARXL01000042.1"/>
</dbReference>
<keyword evidence="1" id="KW-0812">Transmembrane</keyword>
<sequence>MNEHSRQMLRVVYALLLIGLLTGGLTALVGAVIAHLNAPEAGEPERSHYRFQYRTFWIGLLYYLIAGVTTLALIGWLLLVIIVIWWLVRCVRGLRDVARDRPPANLTTWGF</sequence>
<accession>A0A9Q3UNY1</accession>
<proteinExistence type="predicted"/>
<reference evidence="2" key="1">
    <citation type="submission" date="2021-10" db="EMBL/GenBank/DDBJ databases">
        <title>The diversity and Nitrogen Metabolism of Culturable Nitrate-Utilizing Bacteria Within the Oxygen Minimum Zone of the Changjiang (Yangtze River)Estuary.</title>
        <authorList>
            <person name="Zhang D."/>
            <person name="Zheng J."/>
            <person name="Liu S."/>
            <person name="He W."/>
        </authorList>
    </citation>
    <scope>NUCLEOTIDE SEQUENCE</scope>
    <source>
        <strain evidence="2">FXH-223</strain>
    </source>
</reference>
<keyword evidence="1" id="KW-1133">Transmembrane helix</keyword>
<comment type="caution">
    <text evidence="2">The sequence shown here is derived from an EMBL/GenBank/DDBJ whole genome shotgun (WGS) entry which is preliminary data.</text>
</comment>
<evidence type="ECO:0008006" key="4">
    <source>
        <dbReference type="Google" id="ProtNLM"/>
    </source>
</evidence>
<feature type="transmembrane region" description="Helical" evidence="1">
    <location>
        <begin position="56"/>
        <end position="88"/>
    </location>
</feature>
<name>A0A9Q3UNY1_9GAMM</name>
<feature type="transmembrane region" description="Helical" evidence="1">
    <location>
        <begin position="12"/>
        <end position="36"/>
    </location>
</feature>
<protein>
    <recommendedName>
        <fullName evidence="4">Transmembrane protein</fullName>
    </recommendedName>
</protein>
<keyword evidence="1" id="KW-0472">Membrane</keyword>
<dbReference type="Proteomes" id="UP001108027">
    <property type="component" value="Unassembled WGS sequence"/>
</dbReference>
<evidence type="ECO:0000313" key="2">
    <source>
        <dbReference type="EMBL" id="MCC4309203.1"/>
    </source>
</evidence>
<gene>
    <name evidence="2" type="ORF">LL252_11525</name>
</gene>
<dbReference type="EMBL" id="JAJGNA010000013">
    <property type="protein sequence ID" value="MCC4309203.1"/>
    <property type="molecule type" value="Genomic_DNA"/>
</dbReference>
<dbReference type="AlphaFoldDB" id="A0A9Q3UNY1"/>
<evidence type="ECO:0000313" key="3">
    <source>
        <dbReference type="Proteomes" id="UP001108027"/>
    </source>
</evidence>
<evidence type="ECO:0000256" key="1">
    <source>
        <dbReference type="SAM" id="Phobius"/>
    </source>
</evidence>
<keyword evidence="3" id="KW-1185">Reference proteome</keyword>
<organism evidence="2 3">
    <name type="scientific">Alloalcanivorax marinus</name>
    <dbReference type="NCBI Taxonomy" id="1177169"/>
    <lineage>
        <taxon>Bacteria</taxon>
        <taxon>Pseudomonadati</taxon>
        <taxon>Pseudomonadota</taxon>
        <taxon>Gammaproteobacteria</taxon>
        <taxon>Oceanospirillales</taxon>
        <taxon>Alcanivoracaceae</taxon>
        <taxon>Alloalcanivorax</taxon>
    </lineage>
</organism>